<evidence type="ECO:0000313" key="1">
    <source>
        <dbReference type="EMBL" id="TWI45352.1"/>
    </source>
</evidence>
<accession>A0A562PLK3</accession>
<reference evidence="1 2" key="1">
    <citation type="journal article" date="2015" name="Stand. Genomic Sci.">
        <title>Genomic Encyclopedia of Bacterial and Archaeal Type Strains, Phase III: the genomes of soil and plant-associated and newly described type strains.</title>
        <authorList>
            <person name="Whitman W.B."/>
            <person name="Woyke T."/>
            <person name="Klenk H.P."/>
            <person name="Zhou Y."/>
            <person name="Lilburn T.G."/>
            <person name="Beck B.J."/>
            <person name="De Vos P."/>
            <person name="Vandamme P."/>
            <person name="Eisen J.A."/>
            <person name="Garrity G."/>
            <person name="Hugenholtz P."/>
            <person name="Kyrpides N.C."/>
        </authorList>
    </citation>
    <scope>NUCLEOTIDE SEQUENCE [LARGE SCALE GENOMIC DNA]</scope>
    <source>
        <strain evidence="1 2">CGMCC 1.10685</strain>
    </source>
</reference>
<comment type="caution">
    <text evidence="1">The sequence shown here is derived from an EMBL/GenBank/DDBJ whole genome shotgun (WGS) entry which is preliminary data.</text>
</comment>
<evidence type="ECO:0000313" key="2">
    <source>
        <dbReference type="Proteomes" id="UP000315112"/>
    </source>
</evidence>
<sequence length="62" mass="6482">MRTGRACPVRGSMAGLAHVRLACFFLRRHRGGALAALINPSAQPSGSIAGSIVISVFNEFAI</sequence>
<proteinExistence type="predicted"/>
<protein>
    <submittedName>
        <fullName evidence="1">Uncharacterized protein</fullName>
    </submittedName>
</protein>
<gene>
    <name evidence="1" type="ORF">IP92_03730</name>
</gene>
<dbReference type="Proteomes" id="UP000315112">
    <property type="component" value="Unassembled WGS sequence"/>
</dbReference>
<dbReference type="AlphaFoldDB" id="A0A562PLK3"/>
<name>A0A562PLK3_9BURK</name>
<organism evidence="1 2">
    <name type="scientific">Pseudoduganella flava</name>
    <dbReference type="NCBI Taxonomy" id="871742"/>
    <lineage>
        <taxon>Bacteria</taxon>
        <taxon>Pseudomonadati</taxon>
        <taxon>Pseudomonadota</taxon>
        <taxon>Betaproteobacteria</taxon>
        <taxon>Burkholderiales</taxon>
        <taxon>Oxalobacteraceae</taxon>
        <taxon>Telluria group</taxon>
        <taxon>Pseudoduganella</taxon>
    </lineage>
</organism>
<dbReference type="EMBL" id="VLKW01000007">
    <property type="protein sequence ID" value="TWI45352.1"/>
    <property type="molecule type" value="Genomic_DNA"/>
</dbReference>